<dbReference type="Proteomes" id="UP000199651">
    <property type="component" value="Unassembled WGS sequence"/>
</dbReference>
<evidence type="ECO:0000313" key="1">
    <source>
        <dbReference type="EMBL" id="SDP46445.1"/>
    </source>
</evidence>
<evidence type="ECO:0000313" key="2">
    <source>
        <dbReference type="Proteomes" id="UP000199651"/>
    </source>
</evidence>
<protein>
    <submittedName>
        <fullName evidence="1">Uncharacterized protein</fullName>
    </submittedName>
</protein>
<proteinExistence type="predicted"/>
<dbReference type="EMBL" id="FNJB01000009">
    <property type="protein sequence ID" value="SDP46445.1"/>
    <property type="molecule type" value="Genomic_DNA"/>
</dbReference>
<keyword evidence="2" id="KW-1185">Reference proteome</keyword>
<dbReference type="AlphaFoldDB" id="A0A1H0SXY1"/>
<organism evidence="1 2">
    <name type="scientific">Actinokineospora alba</name>
    <dbReference type="NCBI Taxonomy" id="504798"/>
    <lineage>
        <taxon>Bacteria</taxon>
        <taxon>Bacillati</taxon>
        <taxon>Actinomycetota</taxon>
        <taxon>Actinomycetes</taxon>
        <taxon>Pseudonocardiales</taxon>
        <taxon>Pseudonocardiaceae</taxon>
        <taxon>Actinokineospora</taxon>
    </lineage>
</organism>
<reference evidence="2" key="1">
    <citation type="submission" date="2016-10" db="EMBL/GenBank/DDBJ databases">
        <authorList>
            <person name="Varghese N."/>
            <person name="Submissions S."/>
        </authorList>
    </citation>
    <scope>NUCLEOTIDE SEQUENCE [LARGE SCALE GENOMIC DNA]</scope>
    <source>
        <strain evidence="2">IBRC-M 10655</strain>
    </source>
</reference>
<name>A0A1H0SXY1_9PSEU</name>
<accession>A0A1H0SXY1</accession>
<sequence length="115" mass="13127">MRAGYRADRLSRPADAVLWSPWSVAEWMDARTREHILHAEVWSSQDRQWVSIGDEDDLDQLRQQNFVIASKGDSIYSDIYTDANVHHDLFVEAVTREQCIHDCAPDPANDDGTAV</sequence>
<gene>
    <name evidence="1" type="ORF">SAMN05192558_109148</name>
</gene>